<proteinExistence type="predicted"/>
<name>A0A0A9H5B0_ARUDO</name>
<dbReference type="AlphaFoldDB" id="A0A0A9H5B0"/>
<sequence>MVLVQSPVLLAHIVEPFLNIQKRKCSIVKMIQVCIWKIFMNLSFRGRYAS</sequence>
<evidence type="ECO:0000313" key="1">
    <source>
        <dbReference type="EMBL" id="JAE28053.1"/>
    </source>
</evidence>
<reference evidence="1" key="1">
    <citation type="submission" date="2014-09" db="EMBL/GenBank/DDBJ databases">
        <authorList>
            <person name="Magalhaes I.L.F."/>
            <person name="Oliveira U."/>
            <person name="Santos F.R."/>
            <person name="Vidigal T.H.D.A."/>
            <person name="Brescovit A.D."/>
            <person name="Santos A.J."/>
        </authorList>
    </citation>
    <scope>NUCLEOTIDE SEQUENCE</scope>
    <source>
        <tissue evidence="1">Shoot tissue taken approximately 20 cm above the soil surface</tissue>
    </source>
</reference>
<dbReference type="EMBL" id="GBRH01169843">
    <property type="protein sequence ID" value="JAE28053.1"/>
    <property type="molecule type" value="Transcribed_RNA"/>
</dbReference>
<reference evidence="1" key="2">
    <citation type="journal article" date="2015" name="Data Brief">
        <title>Shoot transcriptome of the giant reed, Arundo donax.</title>
        <authorList>
            <person name="Barrero R.A."/>
            <person name="Guerrero F.D."/>
            <person name="Moolhuijzen P."/>
            <person name="Goolsby J.A."/>
            <person name="Tidwell J."/>
            <person name="Bellgard S.E."/>
            <person name="Bellgard M.I."/>
        </authorList>
    </citation>
    <scope>NUCLEOTIDE SEQUENCE</scope>
    <source>
        <tissue evidence="1">Shoot tissue taken approximately 20 cm above the soil surface</tissue>
    </source>
</reference>
<organism evidence="1">
    <name type="scientific">Arundo donax</name>
    <name type="common">Giant reed</name>
    <name type="synonym">Donax arundinaceus</name>
    <dbReference type="NCBI Taxonomy" id="35708"/>
    <lineage>
        <taxon>Eukaryota</taxon>
        <taxon>Viridiplantae</taxon>
        <taxon>Streptophyta</taxon>
        <taxon>Embryophyta</taxon>
        <taxon>Tracheophyta</taxon>
        <taxon>Spermatophyta</taxon>
        <taxon>Magnoliopsida</taxon>
        <taxon>Liliopsida</taxon>
        <taxon>Poales</taxon>
        <taxon>Poaceae</taxon>
        <taxon>PACMAD clade</taxon>
        <taxon>Arundinoideae</taxon>
        <taxon>Arundineae</taxon>
        <taxon>Arundo</taxon>
    </lineage>
</organism>
<accession>A0A0A9H5B0</accession>
<protein>
    <submittedName>
        <fullName evidence="1">Uncharacterized protein</fullName>
    </submittedName>
</protein>